<accession>A0A518GWU1</accession>
<proteinExistence type="predicted"/>
<organism evidence="1 2">
    <name type="scientific">Tautonia plasticadhaerens</name>
    <dbReference type="NCBI Taxonomy" id="2527974"/>
    <lineage>
        <taxon>Bacteria</taxon>
        <taxon>Pseudomonadati</taxon>
        <taxon>Planctomycetota</taxon>
        <taxon>Planctomycetia</taxon>
        <taxon>Isosphaerales</taxon>
        <taxon>Isosphaeraceae</taxon>
        <taxon>Tautonia</taxon>
    </lineage>
</organism>
<evidence type="ECO:0000313" key="2">
    <source>
        <dbReference type="Proteomes" id="UP000317835"/>
    </source>
</evidence>
<dbReference type="RefSeq" id="WP_145267484.1">
    <property type="nucleotide sequence ID" value="NZ_CP036426.1"/>
</dbReference>
<keyword evidence="2" id="KW-1185">Reference proteome</keyword>
<gene>
    <name evidence="1" type="ORF">ElP_09080</name>
</gene>
<name>A0A518GWU1_9BACT</name>
<dbReference type="KEGG" id="tpla:ElP_09080"/>
<dbReference type="AlphaFoldDB" id="A0A518GWU1"/>
<sequence>MLIRISCPSCGDDGDDAVTAEGNGLACPRCGARLVLSPLDPEEAALSWVGSTGEAGGPTPEGPIDACVSCNYEGTMLDDGSLGYPVCPECGASQRDRKIGKQRRVPCPECGRPIEAERGKSVVCPHCQTFLGCLIPERPGKRWWRRSR</sequence>
<evidence type="ECO:0000313" key="1">
    <source>
        <dbReference type="EMBL" id="QDV33066.1"/>
    </source>
</evidence>
<protein>
    <submittedName>
        <fullName evidence="1">Double zinc ribbon</fullName>
    </submittedName>
</protein>
<reference evidence="1 2" key="1">
    <citation type="submission" date="2019-02" db="EMBL/GenBank/DDBJ databases">
        <title>Deep-cultivation of Planctomycetes and their phenomic and genomic characterization uncovers novel biology.</title>
        <authorList>
            <person name="Wiegand S."/>
            <person name="Jogler M."/>
            <person name="Boedeker C."/>
            <person name="Pinto D."/>
            <person name="Vollmers J."/>
            <person name="Rivas-Marin E."/>
            <person name="Kohn T."/>
            <person name="Peeters S.H."/>
            <person name="Heuer A."/>
            <person name="Rast P."/>
            <person name="Oberbeckmann S."/>
            <person name="Bunk B."/>
            <person name="Jeske O."/>
            <person name="Meyerdierks A."/>
            <person name="Storesund J.E."/>
            <person name="Kallscheuer N."/>
            <person name="Luecker S."/>
            <person name="Lage O.M."/>
            <person name="Pohl T."/>
            <person name="Merkel B.J."/>
            <person name="Hornburger P."/>
            <person name="Mueller R.-W."/>
            <person name="Bruemmer F."/>
            <person name="Labrenz M."/>
            <person name="Spormann A.M."/>
            <person name="Op den Camp H."/>
            <person name="Overmann J."/>
            <person name="Amann R."/>
            <person name="Jetten M.S.M."/>
            <person name="Mascher T."/>
            <person name="Medema M.H."/>
            <person name="Devos D.P."/>
            <person name="Kaster A.-K."/>
            <person name="Ovreas L."/>
            <person name="Rohde M."/>
            <person name="Galperin M.Y."/>
            <person name="Jogler C."/>
        </authorList>
    </citation>
    <scope>NUCLEOTIDE SEQUENCE [LARGE SCALE GENOMIC DNA]</scope>
    <source>
        <strain evidence="1 2">ElP</strain>
    </source>
</reference>
<dbReference type="Proteomes" id="UP000317835">
    <property type="component" value="Chromosome"/>
</dbReference>
<dbReference type="EMBL" id="CP036426">
    <property type="protein sequence ID" value="QDV33066.1"/>
    <property type="molecule type" value="Genomic_DNA"/>
</dbReference>
<dbReference type="OrthoDB" id="9815689at2"/>